<name>A0A9D3WTB8_9SAUR</name>
<evidence type="ECO:0000313" key="2">
    <source>
        <dbReference type="Proteomes" id="UP000827986"/>
    </source>
</evidence>
<keyword evidence="2" id="KW-1185">Reference proteome</keyword>
<organism evidence="1 2">
    <name type="scientific">Mauremys mutica</name>
    <name type="common">yellowpond turtle</name>
    <dbReference type="NCBI Taxonomy" id="74926"/>
    <lineage>
        <taxon>Eukaryota</taxon>
        <taxon>Metazoa</taxon>
        <taxon>Chordata</taxon>
        <taxon>Craniata</taxon>
        <taxon>Vertebrata</taxon>
        <taxon>Euteleostomi</taxon>
        <taxon>Archelosauria</taxon>
        <taxon>Testudinata</taxon>
        <taxon>Testudines</taxon>
        <taxon>Cryptodira</taxon>
        <taxon>Durocryptodira</taxon>
        <taxon>Testudinoidea</taxon>
        <taxon>Geoemydidae</taxon>
        <taxon>Geoemydinae</taxon>
        <taxon>Mauremys</taxon>
    </lineage>
</organism>
<sequence length="100" mass="11804">MYSLGINNMKYTPMPLTQAVLNQGKWAFLLKYQLEFSKCSPEMKPQNISELHSQRNTVTLASRSHKMHFPYYKTLNFGTRLAKRWHESFHSKATYFISLL</sequence>
<dbReference type="EMBL" id="JAHDVG010000487">
    <property type="protein sequence ID" value="KAH1166375.1"/>
    <property type="molecule type" value="Genomic_DNA"/>
</dbReference>
<accession>A0A9D3WTB8</accession>
<proteinExistence type="predicted"/>
<comment type="caution">
    <text evidence="1">The sequence shown here is derived from an EMBL/GenBank/DDBJ whole genome shotgun (WGS) entry which is preliminary data.</text>
</comment>
<evidence type="ECO:0000313" key="1">
    <source>
        <dbReference type="EMBL" id="KAH1166375.1"/>
    </source>
</evidence>
<reference evidence="1" key="1">
    <citation type="submission" date="2021-09" db="EMBL/GenBank/DDBJ databases">
        <title>The genome of Mauremys mutica provides insights into the evolution of semi-aquatic lifestyle.</title>
        <authorList>
            <person name="Gong S."/>
            <person name="Gao Y."/>
        </authorList>
    </citation>
    <scope>NUCLEOTIDE SEQUENCE</scope>
    <source>
        <strain evidence="1">MM-2020</strain>
        <tissue evidence="1">Muscle</tissue>
    </source>
</reference>
<gene>
    <name evidence="1" type="ORF">KIL84_015547</name>
</gene>
<dbReference type="Proteomes" id="UP000827986">
    <property type="component" value="Unassembled WGS sequence"/>
</dbReference>
<protein>
    <submittedName>
        <fullName evidence="1">Uncharacterized protein</fullName>
    </submittedName>
</protein>
<dbReference type="AlphaFoldDB" id="A0A9D3WTB8"/>